<dbReference type="UniPathway" id="UPA00164"/>
<comment type="function">
    <text evidence="2 7">Synthesizes alpha-1,4-glucan chains using ADP-glucose.</text>
</comment>
<keyword evidence="6 7" id="KW-0320">Glycogen biosynthesis</keyword>
<evidence type="ECO:0000313" key="11">
    <source>
        <dbReference type="Proteomes" id="UP000278746"/>
    </source>
</evidence>
<dbReference type="AlphaFoldDB" id="A0A3M7TZJ0"/>
<comment type="similarity">
    <text evidence="3 7">Belongs to the glycosyltransferase 1 family. Bacterial/plant glycogen synthase subfamily.</text>
</comment>
<dbReference type="Pfam" id="PF00534">
    <property type="entry name" value="Glycos_transf_1"/>
    <property type="match status" value="1"/>
</dbReference>
<evidence type="ECO:0000256" key="7">
    <source>
        <dbReference type="HAMAP-Rule" id="MF_00484"/>
    </source>
</evidence>
<feature type="domain" description="Glycosyl transferase family 1" evidence="8">
    <location>
        <begin position="282"/>
        <end position="433"/>
    </location>
</feature>
<dbReference type="Pfam" id="PF08323">
    <property type="entry name" value="Glyco_transf_5"/>
    <property type="match status" value="1"/>
</dbReference>
<dbReference type="NCBIfam" id="NF001898">
    <property type="entry name" value="PRK00654.1-1"/>
    <property type="match status" value="1"/>
</dbReference>
<feature type="domain" description="Starch synthase catalytic" evidence="9">
    <location>
        <begin position="3"/>
        <end position="233"/>
    </location>
</feature>
<organism evidence="10 11">
    <name type="scientific">Alteribacter keqinensis</name>
    <dbReference type="NCBI Taxonomy" id="2483800"/>
    <lineage>
        <taxon>Bacteria</taxon>
        <taxon>Bacillati</taxon>
        <taxon>Bacillota</taxon>
        <taxon>Bacilli</taxon>
        <taxon>Bacillales</taxon>
        <taxon>Bacillaceae</taxon>
        <taxon>Alteribacter</taxon>
    </lineage>
</organism>
<dbReference type="OrthoDB" id="9808590at2"/>
<dbReference type="HAMAP" id="MF_00484">
    <property type="entry name" value="Glycogen_synth"/>
    <property type="match status" value="1"/>
</dbReference>
<dbReference type="NCBIfam" id="TIGR02095">
    <property type="entry name" value="glgA"/>
    <property type="match status" value="1"/>
</dbReference>
<dbReference type="GO" id="GO:0005978">
    <property type="term" value="P:glycogen biosynthetic process"/>
    <property type="evidence" value="ECO:0007669"/>
    <property type="project" value="UniProtKB-UniRule"/>
</dbReference>
<evidence type="ECO:0000256" key="5">
    <source>
        <dbReference type="ARBA" id="ARBA00022679"/>
    </source>
</evidence>
<evidence type="ECO:0000256" key="3">
    <source>
        <dbReference type="ARBA" id="ARBA00010281"/>
    </source>
</evidence>
<evidence type="ECO:0000313" key="10">
    <source>
        <dbReference type="EMBL" id="RNA70669.1"/>
    </source>
</evidence>
<evidence type="ECO:0000256" key="2">
    <source>
        <dbReference type="ARBA" id="ARBA00002764"/>
    </source>
</evidence>
<dbReference type="Gene3D" id="3.40.50.2000">
    <property type="entry name" value="Glycogen Phosphorylase B"/>
    <property type="match status" value="2"/>
</dbReference>
<gene>
    <name evidence="7 10" type="primary">glgA</name>
    <name evidence="10" type="ORF">EBO34_10905</name>
</gene>
<evidence type="ECO:0000259" key="8">
    <source>
        <dbReference type="Pfam" id="PF00534"/>
    </source>
</evidence>
<proteinExistence type="inferred from homology"/>
<dbReference type="EC" id="2.4.1.21" evidence="7"/>
<dbReference type="CDD" id="cd03791">
    <property type="entry name" value="GT5_Glycogen_synthase_DULL1-like"/>
    <property type="match status" value="1"/>
</dbReference>
<comment type="caution">
    <text evidence="10">The sequence shown here is derived from an EMBL/GenBank/DDBJ whole genome shotgun (WGS) entry which is preliminary data.</text>
</comment>
<dbReference type="GO" id="GO:0004373">
    <property type="term" value="F:alpha-1,4-glucan glucosyltransferase (UDP-glucose donor) activity"/>
    <property type="evidence" value="ECO:0007669"/>
    <property type="project" value="InterPro"/>
</dbReference>
<dbReference type="InterPro" id="IPR011835">
    <property type="entry name" value="GS/SS"/>
</dbReference>
<keyword evidence="5 7" id="KW-0808">Transferase</keyword>
<dbReference type="SUPFAM" id="SSF53756">
    <property type="entry name" value="UDP-Glycosyltransferase/glycogen phosphorylase"/>
    <property type="match status" value="1"/>
</dbReference>
<evidence type="ECO:0000256" key="1">
    <source>
        <dbReference type="ARBA" id="ARBA00001478"/>
    </source>
</evidence>
<evidence type="ECO:0000256" key="4">
    <source>
        <dbReference type="ARBA" id="ARBA00022676"/>
    </source>
</evidence>
<dbReference type="Proteomes" id="UP000278746">
    <property type="component" value="Unassembled WGS sequence"/>
</dbReference>
<dbReference type="PANTHER" id="PTHR45825:SF11">
    <property type="entry name" value="ALPHA AMYLASE DOMAIN-CONTAINING PROTEIN"/>
    <property type="match status" value="1"/>
</dbReference>
<dbReference type="EMBL" id="RHIB01000001">
    <property type="protein sequence ID" value="RNA70669.1"/>
    <property type="molecule type" value="Genomic_DNA"/>
</dbReference>
<name>A0A3M7TZJ0_9BACI</name>
<accession>A0A3M7TZJ0</accession>
<sequence>MTNVLFTASECTPFIKTGGLADVIGSLPQSINKTTNSHVKVMLPLYDEIPDHWQTRMELVATINVPVGWRNQEASIFTLEHNGVDYFFISNDYYFTRKGVYGYYDDGERFVFFSRAVIEALPYLNFTPDVIHAHDWQTGLVCAFAKILQPLENLKTVFTIHNIRYQGVMPHTMFGEMFNLSMDHFGGMEWNGMLNCMKSGIFHADKVTTVSPSYAEEIKDPYYGEGLHSLLQERSEDLTGIINGIDTNDYHPLKDPYIVSNYRHSRGKKKENKEYLQEVFGLPVDGEKPLYVIISRLVEQKGFHLVQHILDEFLQEDVQVAVLGTGEGEFEGFFYHAQERHPERLAVRLTFDEKLARQMYAAADFFIMPSQFEPCGLTQLIALQYKAVPIVRETGGLKDTVQSFNEITGEGNGFSFTNYNAHELLEALKYSLSVYHNPIQWIQLLKNVNKSQFSWKESATQYIHLYAEFETANIYSQGVIDVATLDNR</sequence>
<dbReference type="InterPro" id="IPR013534">
    <property type="entry name" value="Starch_synth_cat_dom"/>
</dbReference>
<comment type="catalytic activity">
    <reaction evidence="1 7">
        <text>[(1-&gt;4)-alpha-D-glucosyl](n) + ADP-alpha-D-glucose = [(1-&gt;4)-alpha-D-glucosyl](n+1) + ADP + H(+)</text>
        <dbReference type="Rhea" id="RHEA:18189"/>
        <dbReference type="Rhea" id="RHEA-COMP:9584"/>
        <dbReference type="Rhea" id="RHEA-COMP:9587"/>
        <dbReference type="ChEBI" id="CHEBI:15378"/>
        <dbReference type="ChEBI" id="CHEBI:15444"/>
        <dbReference type="ChEBI" id="CHEBI:57498"/>
        <dbReference type="ChEBI" id="CHEBI:456216"/>
        <dbReference type="EC" id="2.4.1.21"/>
    </reaction>
</comment>
<feature type="binding site" evidence="7">
    <location>
        <position position="16"/>
    </location>
    <ligand>
        <name>ADP-alpha-D-glucose</name>
        <dbReference type="ChEBI" id="CHEBI:57498"/>
    </ligand>
</feature>
<keyword evidence="11" id="KW-1185">Reference proteome</keyword>
<dbReference type="InterPro" id="IPR001296">
    <property type="entry name" value="Glyco_trans_1"/>
</dbReference>
<protein>
    <recommendedName>
        <fullName evidence="7">Glycogen synthase</fullName>
        <ecNumber evidence="7">2.4.1.21</ecNumber>
    </recommendedName>
    <alternativeName>
        <fullName evidence="7">Starch [bacterial glycogen] synthase</fullName>
    </alternativeName>
</protein>
<reference evidence="10 11" key="1">
    <citation type="submission" date="2018-10" db="EMBL/GenBank/DDBJ databases">
        <title>Bacillus Keqinensis sp. nov., a moderately halophilic bacterium isolated from a saline-alkaline lake.</title>
        <authorList>
            <person name="Wang H."/>
        </authorList>
    </citation>
    <scope>NUCLEOTIDE SEQUENCE [LARGE SCALE GENOMIC DNA]</scope>
    <source>
        <strain evidence="10 11">KQ-3</strain>
    </source>
</reference>
<comment type="pathway">
    <text evidence="7">Glycan biosynthesis; glycogen biosynthesis.</text>
</comment>
<dbReference type="GO" id="GO:0009011">
    <property type="term" value="F:alpha-1,4-glucan glucosyltransferase (ADP-glucose donor) activity"/>
    <property type="evidence" value="ECO:0007669"/>
    <property type="project" value="UniProtKB-UniRule"/>
</dbReference>
<dbReference type="RefSeq" id="WP_122898700.1">
    <property type="nucleotide sequence ID" value="NZ_RHIB01000001.1"/>
</dbReference>
<evidence type="ECO:0000256" key="6">
    <source>
        <dbReference type="ARBA" id="ARBA00023056"/>
    </source>
</evidence>
<keyword evidence="4 7" id="KW-0328">Glycosyltransferase</keyword>
<dbReference type="PANTHER" id="PTHR45825">
    <property type="entry name" value="GRANULE-BOUND STARCH SYNTHASE 1, CHLOROPLASTIC/AMYLOPLASTIC"/>
    <property type="match status" value="1"/>
</dbReference>
<evidence type="ECO:0000259" key="9">
    <source>
        <dbReference type="Pfam" id="PF08323"/>
    </source>
</evidence>